<dbReference type="AlphaFoldDB" id="A0A1D2JQC8"/>
<organism evidence="2 3">
    <name type="scientific">Paracoccidioides brasiliensis</name>
    <dbReference type="NCBI Taxonomy" id="121759"/>
    <lineage>
        <taxon>Eukaryota</taxon>
        <taxon>Fungi</taxon>
        <taxon>Dikarya</taxon>
        <taxon>Ascomycota</taxon>
        <taxon>Pezizomycotina</taxon>
        <taxon>Eurotiomycetes</taxon>
        <taxon>Eurotiomycetidae</taxon>
        <taxon>Onygenales</taxon>
        <taxon>Ajellomycetaceae</taxon>
        <taxon>Paracoccidioides</taxon>
    </lineage>
</organism>
<accession>A0A1D2JQC8</accession>
<evidence type="ECO:0000313" key="2">
    <source>
        <dbReference type="EMBL" id="ODH45416.1"/>
    </source>
</evidence>
<evidence type="ECO:0000313" key="3">
    <source>
        <dbReference type="Proteomes" id="UP000242814"/>
    </source>
</evidence>
<dbReference type="InterPro" id="IPR014718">
    <property type="entry name" value="GH-type_carb-bd"/>
</dbReference>
<sequence length="241" mass="26511">MVKAVADVDGQNKRDSPPMAAMSRVSHMRDLGTGGNPSLKHFPLFPQYCPDFEQIFCLVSLINGIHAEMTVTDCAYDALSFSPFPGLPLRQVRSPKANVVLLDLTDLNDSRQNPSIKVGEDGRITGNGTFIPSFGGGSYVSHFCAGAFVKFQPSEETDKLSAMVRVSFLSAEQACANAENEIPGPAWDFVLVKHNAEDAWGEEIKQYNGTVRWREQRFAHNILECHIPHSDTAVGRMPTVQ</sequence>
<proteinExistence type="predicted"/>
<protein>
    <submittedName>
        <fullName evidence="2">Uncharacterized protein</fullName>
    </submittedName>
</protein>
<feature type="region of interest" description="Disordered" evidence="1">
    <location>
        <begin position="1"/>
        <end position="21"/>
    </location>
</feature>
<evidence type="ECO:0000256" key="1">
    <source>
        <dbReference type="SAM" id="MobiDB-lite"/>
    </source>
</evidence>
<dbReference type="GO" id="GO:0030246">
    <property type="term" value="F:carbohydrate binding"/>
    <property type="evidence" value="ECO:0007669"/>
    <property type="project" value="InterPro"/>
</dbReference>
<dbReference type="Gene3D" id="2.70.98.10">
    <property type="match status" value="1"/>
</dbReference>
<dbReference type="Proteomes" id="UP000242814">
    <property type="component" value="Unassembled WGS sequence"/>
</dbReference>
<dbReference type="VEuPathDB" id="FungiDB:PABG_04325"/>
<reference evidence="2 3" key="1">
    <citation type="submission" date="2016-06" db="EMBL/GenBank/DDBJ databases">
        <authorList>
            <person name="Kjaerup R.B."/>
            <person name="Dalgaard T.S."/>
            <person name="Juul-Madsen H.R."/>
        </authorList>
    </citation>
    <scope>NUCLEOTIDE SEQUENCE [LARGE SCALE GENOMIC DNA]</scope>
    <source>
        <strain evidence="2 3">Pb300</strain>
    </source>
</reference>
<comment type="caution">
    <text evidence="2">The sequence shown here is derived from an EMBL/GenBank/DDBJ whole genome shotgun (WGS) entry which is preliminary data.</text>
</comment>
<gene>
    <name evidence="2" type="ORF">ACO22_00141</name>
</gene>
<dbReference type="EMBL" id="LZYO01000002">
    <property type="protein sequence ID" value="ODH45416.1"/>
    <property type="molecule type" value="Genomic_DNA"/>
</dbReference>
<name>A0A1D2JQC8_PARBR</name>
<dbReference type="VEuPathDB" id="FungiDB:PADG_04711"/>